<protein>
    <submittedName>
        <fullName evidence="2">Uncharacterized protein</fullName>
    </submittedName>
</protein>
<reference evidence="2 3" key="1">
    <citation type="submission" date="2023-11" db="EMBL/GenBank/DDBJ databases">
        <title>30 novel species of actinomycetes from the DSMZ collection.</title>
        <authorList>
            <person name="Nouioui I."/>
        </authorList>
    </citation>
    <scope>NUCLEOTIDE SEQUENCE [LARGE SCALE GENOMIC DNA]</scope>
    <source>
        <strain evidence="2 3">DSM 41524</strain>
    </source>
</reference>
<evidence type="ECO:0000313" key="2">
    <source>
        <dbReference type="EMBL" id="MEE4599218.1"/>
    </source>
</evidence>
<comment type="caution">
    <text evidence="2">The sequence shown here is derived from an EMBL/GenBank/DDBJ whole genome shotgun (WGS) entry which is preliminary data.</text>
</comment>
<feature type="region of interest" description="Disordered" evidence="1">
    <location>
        <begin position="52"/>
        <end position="74"/>
    </location>
</feature>
<accession>A0ABU7QCY6</accession>
<evidence type="ECO:0000256" key="1">
    <source>
        <dbReference type="SAM" id="MobiDB-lite"/>
    </source>
</evidence>
<dbReference type="Proteomes" id="UP001354709">
    <property type="component" value="Unassembled WGS sequence"/>
</dbReference>
<organism evidence="2 3">
    <name type="scientific">Streptomyces asiaticus subsp. ignotus</name>
    <dbReference type="NCBI Taxonomy" id="3098222"/>
    <lineage>
        <taxon>Bacteria</taxon>
        <taxon>Bacillati</taxon>
        <taxon>Actinomycetota</taxon>
        <taxon>Actinomycetes</taxon>
        <taxon>Kitasatosporales</taxon>
        <taxon>Streptomycetaceae</taxon>
        <taxon>Streptomyces</taxon>
        <taxon>Streptomyces violaceusniger group</taxon>
    </lineage>
</organism>
<name>A0ABU7QCY6_9ACTN</name>
<evidence type="ECO:0000313" key="3">
    <source>
        <dbReference type="Proteomes" id="UP001354709"/>
    </source>
</evidence>
<dbReference type="EMBL" id="JAZBJO010000068">
    <property type="protein sequence ID" value="MEE4599218.1"/>
    <property type="molecule type" value="Genomic_DNA"/>
</dbReference>
<proteinExistence type="predicted"/>
<keyword evidence="3" id="KW-1185">Reference proteome</keyword>
<dbReference type="RefSeq" id="WP_330816526.1">
    <property type="nucleotide sequence ID" value="NZ_JAZBJO010000068.1"/>
</dbReference>
<sequence>MQWQPVEQRCQERAVGQREANALLAELAFQHGDLVAQGEDLRVLVPVGHRQQAQHPERVCHAQVSQPQKHGRSS</sequence>
<gene>
    <name evidence="2" type="ORF">V2J94_46730</name>
</gene>